<gene>
    <name evidence="1" type="ORF">DPMN_030257</name>
</gene>
<protein>
    <submittedName>
        <fullName evidence="1">Uncharacterized protein</fullName>
    </submittedName>
</protein>
<name>A0A9D4M2A0_DREPO</name>
<proteinExistence type="predicted"/>
<dbReference type="EMBL" id="JAIWYP010000002">
    <property type="protein sequence ID" value="KAH3867131.1"/>
    <property type="molecule type" value="Genomic_DNA"/>
</dbReference>
<reference evidence="1" key="1">
    <citation type="journal article" date="2019" name="bioRxiv">
        <title>The Genome of the Zebra Mussel, Dreissena polymorpha: A Resource for Invasive Species Research.</title>
        <authorList>
            <person name="McCartney M.A."/>
            <person name="Auch B."/>
            <person name="Kono T."/>
            <person name="Mallez S."/>
            <person name="Zhang Y."/>
            <person name="Obille A."/>
            <person name="Becker A."/>
            <person name="Abrahante J.E."/>
            <person name="Garbe J."/>
            <person name="Badalamenti J.P."/>
            <person name="Herman A."/>
            <person name="Mangelson H."/>
            <person name="Liachko I."/>
            <person name="Sullivan S."/>
            <person name="Sone E.D."/>
            <person name="Koren S."/>
            <person name="Silverstein K.A.T."/>
            <person name="Beckman K.B."/>
            <person name="Gohl D.M."/>
        </authorList>
    </citation>
    <scope>NUCLEOTIDE SEQUENCE</scope>
    <source>
        <strain evidence="1">Duluth1</strain>
        <tissue evidence="1">Whole animal</tissue>
    </source>
</reference>
<dbReference type="AlphaFoldDB" id="A0A9D4M2A0"/>
<sequence length="114" mass="12689">MALTMTRSIINGQDQLQSIQKVRLHLTFACITKRLYHIAVTGFGLEGNFVYKISHVSLLGSFSHSKYLTTPSPVILSKTSFSMRMCLVESQSVAPRLVHRLSTCIQVSIANVSF</sequence>
<keyword evidence="2" id="KW-1185">Reference proteome</keyword>
<evidence type="ECO:0000313" key="2">
    <source>
        <dbReference type="Proteomes" id="UP000828390"/>
    </source>
</evidence>
<reference evidence="1" key="2">
    <citation type="submission" date="2020-11" db="EMBL/GenBank/DDBJ databases">
        <authorList>
            <person name="McCartney M.A."/>
            <person name="Auch B."/>
            <person name="Kono T."/>
            <person name="Mallez S."/>
            <person name="Becker A."/>
            <person name="Gohl D.M."/>
            <person name="Silverstein K.A.T."/>
            <person name="Koren S."/>
            <person name="Bechman K.B."/>
            <person name="Herman A."/>
            <person name="Abrahante J.E."/>
            <person name="Garbe J."/>
        </authorList>
    </citation>
    <scope>NUCLEOTIDE SEQUENCE</scope>
    <source>
        <strain evidence="1">Duluth1</strain>
        <tissue evidence="1">Whole animal</tissue>
    </source>
</reference>
<evidence type="ECO:0000313" key="1">
    <source>
        <dbReference type="EMBL" id="KAH3867131.1"/>
    </source>
</evidence>
<accession>A0A9D4M2A0</accession>
<dbReference type="Proteomes" id="UP000828390">
    <property type="component" value="Unassembled WGS sequence"/>
</dbReference>
<organism evidence="1 2">
    <name type="scientific">Dreissena polymorpha</name>
    <name type="common">Zebra mussel</name>
    <name type="synonym">Mytilus polymorpha</name>
    <dbReference type="NCBI Taxonomy" id="45954"/>
    <lineage>
        <taxon>Eukaryota</taxon>
        <taxon>Metazoa</taxon>
        <taxon>Spiralia</taxon>
        <taxon>Lophotrochozoa</taxon>
        <taxon>Mollusca</taxon>
        <taxon>Bivalvia</taxon>
        <taxon>Autobranchia</taxon>
        <taxon>Heteroconchia</taxon>
        <taxon>Euheterodonta</taxon>
        <taxon>Imparidentia</taxon>
        <taxon>Neoheterodontei</taxon>
        <taxon>Myida</taxon>
        <taxon>Dreissenoidea</taxon>
        <taxon>Dreissenidae</taxon>
        <taxon>Dreissena</taxon>
    </lineage>
</organism>
<comment type="caution">
    <text evidence="1">The sequence shown here is derived from an EMBL/GenBank/DDBJ whole genome shotgun (WGS) entry which is preliminary data.</text>
</comment>